<dbReference type="InterPro" id="IPR051052">
    <property type="entry name" value="Diverse_substrate_MTase"/>
</dbReference>
<evidence type="ECO:0000256" key="3">
    <source>
        <dbReference type="ARBA" id="ARBA00022679"/>
    </source>
</evidence>
<dbReference type="CDD" id="cd02440">
    <property type="entry name" value="AdoMet_MTases"/>
    <property type="match status" value="1"/>
</dbReference>
<dbReference type="Pfam" id="PF08241">
    <property type="entry name" value="Methyltransf_11"/>
    <property type="match status" value="1"/>
</dbReference>
<dbReference type="RefSeq" id="WP_093192714.1">
    <property type="nucleotide sequence ID" value="NZ_FNEV01000002.1"/>
</dbReference>
<dbReference type="STRING" id="86666.SAMN04490247_1034"/>
<dbReference type="OrthoDB" id="9791837at2"/>
<gene>
    <name evidence="5" type="ORF">SAMN04490247_1034</name>
</gene>
<dbReference type="PANTHER" id="PTHR44942">
    <property type="entry name" value="METHYLTRANSF_11 DOMAIN-CONTAINING PROTEIN"/>
    <property type="match status" value="1"/>
</dbReference>
<evidence type="ECO:0000256" key="1">
    <source>
        <dbReference type="ARBA" id="ARBA00008361"/>
    </source>
</evidence>
<keyword evidence="3 5" id="KW-0808">Transferase</keyword>
<dbReference type="GO" id="GO:0032259">
    <property type="term" value="P:methylation"/>
    <property type="evidence" value="ECO:0007669"/>
    <property type="project" value="UniProtKB-KW"/>
</dbReference>
<organism evidence="5 6">
    <name type="scientific">Salimicrobium halophilum</name>
    <dbReference type="NCBI Taxonomy" id="86666"/>
    <lineage>
        <taxon>Bacteria</taxon>
        <taxon>Bacillati</taxon>
        <taxon>Bacillota</taxon>
        <taxon>Bacilli</taxon>
        <taxon>Bacillales</taxon>
        <taxon>Bacillaceae</taxon>
        <taxon>Salimicrobium</taxon>
    </lineage>
</organism>
<comment type="similarity">
    <text evidence="1">Belongs to the methyltransferase superfamily.</text>
</comment>
<feature type="domain" description="Methyltransferase type 11" evidence="4">
    <location>
        <begin position="41"/>
        <end position="134"/>
    </location>
</feature>
<dbReference type="AlphaFoldDB" id="A0A1G8RHC1"/>
<sequence length="257" mass="29377">MGIDFHSNKNRFTYTTRTADPSWKKKIAQLVPIGNVSMAADIGCGGGIYTRALADMGVTSVIGVDFSEEILGGARENCDEPHISFCHGSAYDTGLSSNSLDLVLERALIHHLDDLHNCFDEAYRVLENNGCFVVQDRTPEDCLLKGSTSHIRGYMFELFPDLIDKEVRRRYSSQAVVETLKSIGFREIEEVKLWEIRQEYSNKNQLLEDLRERTGKSILHELNDRELEKLMNHVDQSLPNNEIIVEKDRWTIWKVVK</sequence>
<evidence type="ECO:0000256" key="2">
    <source>
        <dbReference type="ARBA" id="ARBA00022603"/>
    </source>
</evidence>
<evidence type="ECO:0000313" key="5">
    <source>
        <dbReference type="EMBL" id="SDJ16368.1"/>
    </source>
</evidence>
<protein>
    <submittedName>
        <fullName evidence="5">Methyltransferase domain-containing protein</fullName>
    </submittedName>
</protein>
<name>A0A1G8RHC1_9BACI</name>
<dbReference type="PANTHER" id="PTHR44942:SF4">
    <property type="entry name" value="METHYLTRANSFERASE TYPE 11 DOMAIN-CONTAINING PROTEIN"/>
    <property type="match status" value="1"/>
</dbReference>
<dbReference type="GO" id="GO:0008757">
    <property type="term" value="F:S-adenosylmethionine-dependent methyltransferase activity"/>
    <property type="evidence" value="ECO:0007669"/>
    <property type="project" value="InterPro"/>
</dbReference>
<evidence type="ECO:0000313" key="6">
    <source>
        <dbReference type="Proteomes" id="UP000199225"/>
    </source>
</evidence>
<reference evidence="6" key="1">
    <citation type="submission" date="2016-10" db="EMBL/GenBank/DDBJ databases">
        <authorList>
            <person name="Varghese N."/>
            <person name="Submissions S."/>
        </authorList>
    </citation>
    <scope>NUCLEOTIDE SEQUENCE [LARGE SCALE GENOMIC DNA]</scope>
    <source>
        <strain evidence="6">DSM 4771</strain>
    </source>
</reference>
<dbReference type="InterPro" id="IPR029063">
    <property type="entry name" value="SAM-dependent_MTases_sf"/>
</dbReference>
<keyword evidence="2 5" id="KW-0489">Methyltransferase</keyword>
<dbReference type="InterPro" id="IPR013216">
    <property type="entry name" value="Methyltransf_11"/>
</dbReference>
<accession>A0A1G8RHC1</accession>
<dbReference type="SUPFAM" id="SSF53335">
    <property type="entry name" value="S-adenosyl-L-methionine-dependent methyltransferases"/>
    <property type="match status" value="1"/>
</dbReference>
<keyword evidence="6" id="KW-1185">Reference proteome</keyword>
<evidence type="ECO:0000259" key="4">
    <source>
        <dbReference type="Pfam" id="PF08241"/>
    </source>
</evidence>
<dbReference type="Proteomes" id="UP000199225">
    <property type="component" value="Unassembled WGS sequence"/>
</dbReference>
<dbReference type="EMBL" id="FNEV01000002">
    <property type="protein sequence ID" value="SDJ16368.1"/>
    <property type="molecule type" value="Genomic_DNA"/>
</dbReference>
<proteinExistence type="inferred from homology"/>
<dbReference type="Gene3D" id="3.40.50.150">
    <property type="entry name" value="Vaccinia Virus protein VP39"/>
    <property type="match status" value="1"/>
</dbReference>